<comment type="caution">
    <text evidence="2">The sequence shown here is derived from an EMBL/GenBank/DDBJ whole genome shotgun (WGS) entry which is preliminary data.</text>
</comment>
<sequence>MTELGQNGNGWLQVALKNAAGVKLPQHHSQSGMQDDNEFPPQSTISNSNFSSQQQFNQFPTSYSPTIAFLEQSYASPRPGLAPSPYNRQQLEYSLPMVSQINISPKVQNRIIFPQTTEEAQFEILFQDNLENG</sequence>
<reference evidence="2 3" key="1">
    <citation type="submission" date="2019-03" db="EMBL/GenBank/DDBJ databases">
        <title>Single cell metagenomics reveals metabolic interactions within the superorganism composed of flagellate Streblomastix strix and complex community of Bacteroidetes bacteria on its surface.</title>
        <authorList>
            <person name="Treitli S.C."/>
            <person name="Kolisko M."/>
            <person name="Husnik F."/>
            <person name="Keeling P."/>
            <person name="Hampl V."/>
        </authorList>
    </citation>
    <scope>NUCLEOTIDE SEQUENCE [LARGE SCALE GENOMIC DNA]</scope>
    <source>
        <strain evidence="2">ST1C</strain>
    </source>
</reference>
<gene>
    <name evidence="2" type="ORF">EZS28_019972</name>
</gene>
<evidence type="ECO:0000313" key="3">
    <source>
        <dbReference type="Proteomes" id="UP000324800"/>
    </source>
</evidence>
<feature type="compositionally biased region" description="Polar residues" evidence="1">
    <location>
        <begin position="27"/>
        <end position="45"/>
    </location>
</feature>
<feature type="region of interest" description="Disordered" evidence="1">
    <location>
        <begin position="23"/>
        <end position="58"/>
    </location>
</feature>
<accession>A0A5J4VPI6</accession>
<proteinExistence type="predicted"/>
<dbReference type="EMBL" id="SNRW01005728">
    <property type="protein sequence ID" value="KAA6384502.1"/>
    <property type="molecule type" value="Genomic_DNA"/>
</dbReference>
<evidence type="ECO:0000313" key="2">
    <source>
        <dbReference type="EMBL" id="KAA6384502.1"/>
    </source>
</evidence>
<dbReference type="Proteomes" id="UP000324800">
    <property type="component" value="Unassembled WGS sequence"/>
</dbReference>
<dbReference type="AlphaFoldDB" id="A0A5J4VPI6"/>
<organism evidence="2 3">
    <name type="scientific">Streblomastix strix</name>
    <dbReference type="NCBI Taxonomy" id="222440"/>
    <lineage>
        <taxon>Eukaryota</taxon>
        <taxon>Metamonada</taxon>
        <taxon>Preaxostyla</taxon>
        <taxon>Oxymonadida</taxon>
        <taxon>Streblomastigidae</taxon>
        <taxon>Streblomastix</taxon>
    </lineage>
</organism>
<protein>
    <submittedName>
        <fullName evidence="2">Uncharacterized protein</fullName>
    </submittedName>
</protein>
<name>A0A5J4VPI6_9EUKA</name>
<feature type="compositionally biased region" description="Low complexity" evidence="1">
    <location>
        <begin position="46"/>
        <end position="58"/>
    </location>
</feature>
<evidence type="ECO:0000256" key="1">
    <source>
        <dbReference type="SAM" id="MobiDB-lite"/>
    </source>
</evidence>